<dbReference type="EMBL" id="JBHTIS010003742">
    <property type="protein sequence ID" value="MFD1051627.1"/>
    <property type="molecule type" value="Genomic_DNA"/>
</dbReference>
<accession>A0ABW3MN06</accession>
<dbReference type="Proteomes" id="UP001597045">
    <property type="component" value="Unassembled WGS sequence"/>
</dbReference>
<sequence>SDRIRAVLLGVLMAASVVEVLLITMQAWRHVPSHFNFETPFDSTVSMTLAGGGLVLIVVIAGFTLAAFRTVYTPTMQLALRFGFSALMVALAVGAVMIANGVIQVRTGHPEVAYATAGVLKPAHAVPMHAILIMPGLSWLMSRTSWTEHRQLTLMRWAAGAYAVLIVGTIVYFA</sequence>
<keyword evidence="1" id="KW-0472">Membrane</keyword>
<evidence type="ECO:0000313" key="3">
    <source>
        <dbReference type="Proteomes" id="UP001597045"/>
    </source>
</evidence>
<evidence type="ECO:0000313" key="2">
    <source>
        <dbReference type="EMBL" id="MFD1051627.1"/>
    </source>
</evidence>
<feature type="transmembrane region" description="Helical" evidence="1">
    <location>
        <begin position="48"/>
        <end position="68"/>
    </location>
</feature>
<organism evidence="2 3">
    <name type="scientific">Kibdelosporangium lantanae</name>
    <dbReference type="NCBI Taxonomy" id="1497396"/>
    <lineage>
        <taxon>Bacteria</taxon>
        <taxon>Bacillati</taxon>
        <taxon>Actinomycetota</taxon>
        <taxon>Actinomycetes</taxon>
        <taxon>Pseudonocardiales</taxon>
        <taxon>Pseudonocardiaceae</taxon>
        <taxon>Kibdelosporangium</taxon>
    </lineage>
</organism>
<proteinExistence type="predicted"/>
<keyword evidence="3" id="KW-1185">Reference proteome</keyword>
<feature type="transmembrane region" description="Helical" evidence="1">
    <location>
        <begin position="154"/>
        <end position="173"/>
    </location>
</feature>
<comment type="caution">
    <text evidence="2">The sequence shown here is derived from an EMBL/GenBank/DDBJ whole genome shotgun (WGS) entry which is preliminary data.</text>
</comment>
<evidence type="ECO:0000256" key="1">
    <source>
        <dbReference type="SAM" id="Phobius"/>
    </source>
</evidence>
<keyword evidence="1" id="KW-0812">Transmembrane</keyword>
<feature type="transmembrane region" description="Helical" evidence="1">
    <location>
        <begin position="80"/>
        <end position="103"/>
    </location>
</feature>
<feature type="transmembrane region" description="Helical" evidence="1">
    <location>
        <begin position="7"/>
        <end position="28"/>
    </location>
</feature>
<name>A0ABW3MN06_9PSEU</name>
<evidence type="ECO:0008006" key="4">
    <source>
        <dbReference type="Google" id="ProtNLM"/>
    </source>
</evidence>
<protein>
    <recommendedName>
        <fullName evidence="4">DUF420 domain-containing protein</fullName>
    </recommendedName>
</protein>
<keyword evidence="1" id="KW-1133">Transmembrane helix</keyword>
<reference evidence="3" key="1">
    <citation type="journal article" date="2019" name="Int. J. Syst. Evol. Microbiol.">
        <title>The Global Catalogue of Microorganisms (GCM) 10K type strain sequencing project: providing services to taxonomists for standard genome sequencing and annotation.</title>
        <authorList>
            <consortium name="The Broad Institute Genomics Platform"/>
            <consortium name="The Broad Institute Genome Sequencing Center for Infectious Disease"/>
            <person name="Wu L."/>
            <person name="Ma J."/>
        </authorList>
    </citation>
    <scope>NUCLEOTIDE SEQUENCE [LARGE SCALE GENOMIC DNA]</scope>
    <source>
        <strain evidence="3">JCM 31486</strain>
    </source>
</reference>
<feature type="non-terminal residue" evidence="2">
    <location>
        <position position="1"/>
    </location>
</feature>
<feature type="transmembrane region" description="Helical" evidence="1">
    <location>
        <begin position="123"/>
        <end position="142"/>
    </location>
</feature>
<gene>
    <name evidence="2" type="ORF">ACFQ1S_41790</name>
</gene>